<evidence type="ECO:0000313" key="3">
    <source>
        <dbReference type="Proteomes" id="UP000320762"/>
    </source>
</evidence>
<evidence type="ECO:0000256" key="1">
    <source>
        <dbReference type="SAM" id="Phobius"/>
    </source>
</evidence>
<name>A0A550CEB5_9AGAR</name>
<keyword evidence="1" id="KW-1133">Transmembrane helix</keyword>
<dbReference type="AlphaFoldDB" id="A0A550CEB5"/>
<keyword evidence="1" id="KW-0472">Membrane</keyword>
<feature type="transmembrane region" description="Helical" evidence="1">
    <location>
        <begin position="282"/>
        <end position="304"/>
    </location>
</feature>
<evidence type="ECO:0008006" key="4">
    <source>
        <dbReference type="Google" id="ProtNLM"/>
    </source>
</evidence>
<organism evidence="2 3">
    <name type="scientific">Schizophyllum amplum</name>
    <dbReference type="NCBI Taxonomy" id="97359"/>
    <lineage>
        <taxon>Eukaryota</taxon>
        <taxon>Fungi</taxon>
        <taxon>Dikarya</taxon>
        <taxon>Basidiomycota</taxon>
        <taxon>Agaricomycotina</taxon>
        <taxon>Agaricomycetes</taxon>
        <taxon>Agaricomycetidae</taxon>
        <taxon>Agaricales</taxon>
        <taxon>Schizophyllaceae</taxon>
        <taxon>Schizophyllum</taxon>
    </lineage>
</organism>
<dbReference type="InterPro" id="IPR011009">
    <property type="entry name" value="Kinase-like_dom_sf"/>
</dbReference>
<keyword evidence="1" id="KW-0812">Transmembrane</keyword>
<dbReference type="EMBL" id="VDMD01000010">
    <property type="protein sequence ID" value="TRM63143.1"/>
    <property type="molecule type" value="Genomic_DNA"/>
</dbReference>
<proteinExistence type="predicted"/>
<reference evidence="2 3" key="1">
    <citation type="journal article" date="2019" name="New Phytol.">
        <title>Comparative genomics reveals unique wood-decay strategies and fruiting body development in the Schizophyllaceae.</title>
        <authorList>
            <person name="Almasi E."/>
            <person name="Sahu N."/>
            <person name="Krizsan K."/>
            <person name="Balint B."/>
            <person name="Kovacs G.M."/>
            <person name="Kiss B."/>
            <person name="Cseklye J."/>
            <person name="Drula E."/>
            <person name="Henrissat B."/>
            <person name="Nagy I."/>
            <person name="Chovatia M."/>
            <person name="Adam C."/>
            <person name="LaButti K."/>
            <person name="Lipzen A."/>
            <person name="Riley R."/>
            <person name="Grigoriev I.V."/>
            <person name="Nagy L.G."/>
        </authorList>
    </citation>
    <scope>NUCLEOTIDE SEQUENCE [LARGE SCALE GENOMIC DNA]</scope>
    <source>
        <strain evidence="2 3">NL-1724</strain>
    </source>
</reference>
<accession>A0A550CEB5</accession>
<keyword evidence="3" id="KW-1185">Reference proteome</keyword>
<evidence type="ECO:0000313" key="2">
    <source>
        <dbReference type="EMBL" id="TRM63143.1"/>
    </source>
</evidence>
<comment type="caution">
    <text evidence="2">The sequence shown here is derived from an EMBL/GenBank/DDBJ whole genome shotgun (WGS) entry which is preliminary data.</text>
</comment>
<sequence length="436" mass="48890">MTTTIRPSLWETQLHQQVLRAHAAFEDATYQSPLREGLTFDLALVEPAPFDRVGARDAPRFPFSTQATFMLHRSLQQGAGYQSQVWVARETSNRTSVQDADAELVLKFIIPSQLELPWEGMTEDDISWASYIFPEDVVAYQAAAYNALAEHQGVTFQSAVETITDAHAADIRHCDVREVHILVDVAHGRAVIIDWTNDALAHLANTGLPNDFIRTAFYDVLEISSCIGTPEVFERSHFPTFFPFLPPTTAGLAQVPPALPLSLDILTRGLFRKSQHLHSQRLTILRVAHLIVVLLLSLLLLHLLRTDASTDSVARRRPRQKDIVAYQAAAYNALAKHQGGTVPYFYGAHKITAPWGEPVSVLALEYIHGPCLWEMRAALDSDAPHNTAFMEYQDYERYLSLFQSAMKTITDAHDVDIQHCDIRDAHILVDIAHNRA</sequence>
<dbReference type="SUPFAM" id="SSF56112">
    <property type="entry name" value="Protein kinase-like (PK-like)"/>
    <property type="match status" value="1"/>
</dbReference>
<protein>
    <recommendedName>
        <fullName evidence="4">Protein kinase domain-containing protein</fullName>
    </recommendedName>
</protein>
<gene>
    <name evidence="2" type="ORF">BD626DRAFT_630293</name>
</gene>
<dbReference type="Proteomes" id="UP000320762">
    <property type="component" value="Unassembled WGS sequence"/>
</dbReference>